<dbReference type="InterPro" id="IPR036397">
    <property type="entry name" value="RNaseH_sf"/>
</dbReference>
<keyword evidence="4" id="KW-1185">Reference proteome</keyword>
<dbReference type="CDD" id="cd06222">
    <property type="entry name" value="RNase_H_like"/>
    <property type="match status" value="1"/>
</dbReference>
<dbReference type="PANTHER" id="PTHR47074:SF48">
    <property type="entry name" value="POLYNUCLEOTIDYL TRANSFERASE, RIBONUCLEASE H-LIKE SUPERFAMILY PROTEIN"/>
    <property type="match status" value="1"/>
</dbReference>
<dbReference type="InterPro" id="IPR044730">
    <property type="entry name" value="RNase_H-like_dom_plant"/>
</dbReference>
<evidence type="ECO:0000259" key="2">
    <source>
        <dbReference type="Pfam" id="PF13456"/>
    </source>
</evidence>
<dbReference type="GO" id="GO:0003676">
    <property type="term" value="F:nucleic acid binding"/>
    <property type="evidence" value="ECO:0007669"/>
    <property type="project" value="InterPro"/>
</dbReference>
<accession>A0AAW2DX14</accession>
<dbReference type="EMBL" id="JAZDWU010000001">
    <property type="protein sequence ID" value="KAL0014108.1"/>
    <property type="molecule type" value="Genomic_DNA"/>
</dbReference>
<feature type="domain" description="RNase H type-1" evidence="2">
    <location>
        <begin position="214"/>
        <end position="334"/>
    </location>
</feature>
<dbReference type="InterPro" id="IPR052929">
    <property type="entry name" value="RNase_H-like_EbsB-rel"/>
</dbReference>
<dbReference type="Pfam" id="PF13456">
    <property type="entry name" value="RVT_3"/>
    <property type="match status" value="1"/>
</dbReference>
<dbReference type="InterPro" id="IPR002156">
    <property type="entry name" value="RNaseH_domain"/>
</dbReference>
<organism evidence="3 4">
    <name type="scientific">Lithocarpus litseifolius</name>
    <dbReference type="NCBI Taxonomy" id="425828"/>
    <lineage>
        <taxon>Eukaryota</taxon>
        <taxon>Viridiplantae</taxon>
        <taxon>Streptophyta</taxon>
        <taxon>Embryophyta</taxon>
        <taxon>Tracheophyta</taxon>
        <taxon>Spermatophyta</taxon>
        <taxon>Magnoliopsida</taxon>
        <taxon>eudicotyledons</taxon>
        <taxon>Gunneridae</taxon>
        <taxon>Pentapetalae</taxon>
        <taxon>rosids</taxon>
        <taxon>fabids</taxon>
        <taxon>Fagales</taxon>
        <taxon>Fagaceae</taxon>
        <taxon>Lithocarpus</taxon>
    </lineage>
</organism>
<comment type="caution">
    <text evidence="3">The sequence shown here is derived from an EMBL/GenBank/DDBJ whole genome shotgun (WGS) entry which is preliminary data.</text>
</comment>
<gene>
    <name evidence="3" type="ORF">SO802_001177</name>
</gene>
<dbReference type="PANTHER" id="PTHR47074">
    <property type="entry name" value="BNAC02G40300D PROTEIN"/>
    <property type="match status" value="1"/>
</dbReference>
<feature type="region of interest" description="Disordered" evidence="1">
    <location>
        <begin position="178"/>
        <end position="207"/>
    </location>
</feature>
<dbReference type="SUPFAM" id="SSF53098">
    <property type="entry name" value="Ribonuclease H-like"/>
    <property type="match status" value="1"/>
</dbReference>
<evidence type="ECO:0000313" key="3">
    <source>
        <dbReference type="EMBL" id="KAL0014108.1"/>
    </source>
</evidence>
<dbReference type="Gene3D" id="3.30.420.10">
    <property type="entry name" value="Ribonuclease H-like superfamily/Ribonuclease H"/>
    <property type="match status" value="1"/>
</dbReference>
<proteinExistence type="predicted"/>
<dbReference type="InterPro" id="IPR012337">
    <property type="entry name" value="RNaseH-like_sf"/>
</dbReference>
<reference evidence="3 4" key="1">
    <citation type="submission" date="2024-01" db="EMBL/GenBank/DDBJ databases">
        <title>A telomere-to-telomere, gap-free genome of sweet tea (Lithocarpus litseifolius).</title>
        <authorList>
            <person name="Zhou J."/>
        </authorList>
    </citation>
    <scope>NUCLEOTIDE SEQUENCE [LARGE SCALE GENOMIC DNA]</scope>
    <source>
        <strain evidence="3">Zhou-2022a</strain>
        <tissue evidence="3">Leaf</tissue>
    </source>
</reference>
<sequence length="334" mass="37197">MGFKDLALFNDALLAKQAWRLLHNKDSLFHRVFKSKFLPDCSFMEALECASGSYAWSSLLKGREVLWRGAHWRVGNGDSIKIWDHPWLPSLEHPRVLSPVIDGLHEATVNFLIKPTSRSWDRDTVAGFFAPLEADLILKIPLSATNVEDKLIWPHVPNGVYSVKSGYRFLVREKAIPRPSHQAQAQPPASTLLPRPQRETPKWEPPPSLSLKINFDGAVFRDKGEAGLGMVVCDSHGRVIASLVEKIQLPSSSDEVEALAAVQAITLAMDLNLPSFIVEGDSKVVISALRKEEESFSSFGHLIFSAKYYLHLCNCISFSHIRRSGNSVAHALAK</sequence>
<evidence type="ECO:0000256" key="1">
    <source>
        <dbReference type="SAM" id="MobiDB-lite"/>
    </source>
</evidence>
<dbReference type="Proteomes" id="UP001459277">
    <property type="component" value="Unassembled WGS sequence"/>
</dbReference>
<evidence type="ECO:0000313" key="4">
    <source>
        <dbReference type="Proteomes" id="UP001459277"/>
    </source>
</evidence>
<dbReference type="GO" id="GO:0004523">
    <property type="term" value="F:RNA-DNA hybrid ribonuclease activity"/>
    <property type="evidence" value="ECO:0007669"/>
    <property type="project" value="InterPro"/>
</dbReference>
<dbReference type="AlphaFoldDB" id="A0AAW2DX14"/>
<protein>
    <recommendedName>
        <fullName evidence="2">RNase H type-1 domain-containing protein</fullName>
    </recommendedName>
</protein>
<name>A0AAW2DX14_9ROSI</name>